<comment type="caution">
    <text evidence="3">The sequence shown here is derived from an EMBL/GenBank/DDBJ whole genome shotgun (WGS) entry which is preliminary data.</text>
</comment>
<dbReference type="VEuPathDB" id="PlasmoDB:PGSY75_1452800"/>
<protein>
    <submittedName>
        <fullName evidence="3">Uncharacterized protein</fullName>
    </submittedName>
</protein>
<dbReference type="Proteomes" id="UP000076004">
    <property type="component" value="Unassembled WGS sequence"/>
</dbReference>
<gene>
    <name evidence="3" type="ORF">PGSY75_1452800</name>
</gene>
<keyword evidence="1" id="KW-0175">Coiled coil</keyword>
<evidence type="ECO:0000313" key="4">
    <source>
        <dbReference type="Proteomes" id="UP000076004"/>
    </source>
</evidence>
<feature type="coiled-coil region" evidence="1">
    <location>
        <begin position="142"/>
        <end position="206"/>
    </location>
</feature>
<reference evidence="3 4" key="1">
    <citation type="journal article" date="2016" name="Nat. Commun.">
        <title>Genomes of cryptic chimpanzee Plasmodium species reveal key evolutionary events leading to human malaria.</title>
        <authorList>
            <person name="Sundararaman S.A."/>
            <person name="Plenderleith L.J."/>
            <person name="Liu W."/>
            <person name="Loy D.E."/>
            <person name="Learn G.H."/>
            <person name="Li Y."/>
            <person name="Shaw K.S."/>
            <person name="Ayouba A."/>
            <person name="Peeters M."/>
            <person name="Speede S."/>
            <person name="Shaw G.M."/>
            <person name="Bushman F.D."/>
            <person name="Brisson D."/>
            <person name="Rayner J.C."/>
            <person name="Sharp P.M."/>
            <person name="Hahn B.H."/>
        </authorList>
    </citation>
    <scope>NUCLEOTIDE SEQUENCE [LARGE SCALE GENOMIC DNA]</scope>
    <source>
        <strain evidence="3 4">SY75</strain>
    </source>
</reference>
<dbReference type="VEuPathDB" id="PlasmoDB:PGABG01_1451600"/>
<evidence type="ECO:0000313" key="3">
    <source>
        <dbReference type="EMBL" id="KYN96117.1"/>
    </source>
</evidence>
<dbReference type="KEGG" id="pgab:PGSY75_1452800"/>
<proteinExistence type="predicted"/>
<dbReference type="RefSeq" id="XP_018639583.1">
    <property type="nucleotide sequence ID" value="XM_018788211.1"/>
</dbReference>
<evidence type="ECO:0000256" key="2">
    <source>
        <dbReference type="SAM" id="MobiDB-lite"/>
    </source>
</evidence>
<evidence type="ECO:0000256" key="1">
    <source>
        <dbReference type="SAM" id="Coils"/>
    </source>
</evidence>
<dbReference type="EMBL" id="LVLB01000015">
    <property type="protein sequence ID" value="KYN96117.1"/>
    <property type="molecule type" value="Genomic_DNA"/>
</dbReference>
<dbReference type="AlphaFoldDB" id="A0A151LB53"/>
<feature type="compositionally biased region" description="Basic and acidic residues" evidence="2">
    <location>
        <begin position="1"/>
        <end position="18"/>
    </location>
</feature>
<dbReference type="GeneID" id="29778814"/>
<accession>A0A151LB53</accession>
<sequence>MEKTNIKDVAGEKNKEAVETPESDNSDRNVFETLKKLFLEEQENNKRKYEELSDHLDKMKIYFDEKINSLKNNTHENFEELKYYLDNLNKKNKDTLLESNSFQESMDAIQSDISKLKKDKEENTNLIKSSIKTYFDKIKSTLNLMNTHVEKMKEEFTNYKENNEIENRKKNIDILQLINEENETLSKSMEKSLNNINNDIKDVKEHITYFKEHVEKQIKDINNIMEINRKEIDERIEHIYMNQKKLMGDFYPYKKN</sequence>
<name>A0A151LB53_9APIC</name>
<feature type="region of interest" description="Disordered" evidence="2">
    <location>
        <begin position="1"/>
        <end position="27"/>
    </location>
</feature>
<organism evidence="3 4">
    <name type="scientific">Plasmodium gaboni</name>
    <dbReference type="NCBI Taxonomy" id="647221"/>
    <lineage>
        <taxon>Eukaryota</taxon>
        <taxon>Sar</taxon>
        <taxon>Alveolata</taxon>
        <taxon>Apicomplexa</taxon>
        <taxon>Aconoidasida</taxon>
        <taxon>Haemosporida</taxon>
        <taxon>Plasmodiidae</taxon>
        <taxon>Plasmodium</taxon>
        <taxon>Plasmodium (Laverania)</taxon>
    </lineage>
</organism>